<sequence length="104" mass="12182">MLIATRSEMVYRAGMCISPVLRRIQTSHNMITFLSKITLESIERVFDVFKCRFKRFIKETKIELNISLTKSHKASLTRLKQKSYYHADNRLTNIIDQNIGLTES</sequence>
<organism evidence="1 2">
    <name type="scientific">Canavalia gladiata</name>
    <name type="common">Sword bean</name>
    <name type="synonym">Dolichos gladiatus</name>
    <dbReference type="NCBI Taxonomy" id="3824"/>
    <lineage>
        <taxon>Eukaryota</taxon>
        <taxon>Viridiplantae</taxon>
        <taxon>Streptophyta</taxon>
        <taxon>Embryophyta</taxon>
        <taxon>Tracheophyta</taxon>
        <taxon>Spermatophyta</taxon>
        <taxon>Magnoliopsida</taxon>
        <taxon>eudicotyledons</taxon>
        <taxon>Gunneridae</taxon>
        <taxon>Pentapetalae</taxon>
        <taxon>rosids</taxon>
        <taxon>fabids</taxon>
        <taxon>Fabales</taxon>
        <taxon>Fabaceae</taxon>
        <taxon>Papilionoideae</taxon>
        <taxon>50 kb inversion clade</taxon>
        <taxon>NPAAA clade</taxon>
        <taxon>indigoferoid/millettioid clade</taxon>
        <taxon>Phaseoleae</taxon>
        <taxon>Canavalia</taxon>
    </lineage>
</organism>
<evidence type="ECO:0000313" key="2">
    <source>
        <dbReference type="Proteomes" id="UP001367508"/>
    </source>
</evidence>
<dbReference type="EMBL" id="JAYMYQ010000006">
    <property type="protein sequence ID" value="KAK7325009.1"/>
    <property type="molecule type" value="Genomic_DNA"/>
</dbReference>
<comment type="caution">
    <text evidence="1">The sequence shown here is derived from an EMBL/GenBank/DDBJ whole genome shotgun (WGS) entry which is preliminary data.</text>
</comment>
<reference evidence="1 2" key="1">
    <citation type="submission" date="2024-01" db="EMBL/GenBank/DDBJ databases">
        <title>The genomes of 5 underutilized Papilionoideae crops provide insights into root nodulation and disease resistanc.</title>
        <authorList>
            <person name="Jiang F."/>
        </authorList>
    </citation>
    <scope>NUCLEOTIDE SEQUENCE [LARGE SCALE GENOMIC DNA]</scope>
    <source>
        <strain evidence="1">LVBAO_FW01</strain>
        <tissue evidence="1">Leaves</tissue>
    </source>
</reference>
<dbReference type="AlphaFoldDB" id="A0AAN9Q822"/>
<keyword evidence="2" id="KW-1185">Reference proteome</keyword>
<dbReference type="Proteomes" id="UP001367508">
    <property type="component" value="Unassembled WGS sequence"/>
</dbReference>
<evidence type="ECO:0000313" key="1">
    <source>
        <dbReference type="EMBL" id="KAK7325009.1"/>
    </source>
</evidence>
<accession>A0AAN9Q822</accession>
<name>A0AAN9Q822_CANGL</name>
<protein>
    <submittedName>
        <fullName evidence="1">Uncharacterized protein</fullName>
    </submittedName>
</protein>
<proteinExistence type="predicted"/>
<gene>
    <name evidence="1" type="ORF">VNO77_29022</name>
</gene>